<dbReference type="AlphaFoldDB" id="A0AAU9J1B3"/>
<dbReference type="InterPro" id="IPR009030">
    <property type="entry name" value="Growth_fac_rcpt_cys_sf"/>
</dbReference>
<protein>
    <submittedName>
        <fullName evidence="1">Uncharacterized protein</fullName>
    </submittedName>
</protein>
<name>A0AAU9J1B3_9CILI</name>
<dbReference type="Proteomes" id="UP001162131">
    <property type="component" value="Unassembled WGS sequence"/>
</dbReference>
<comment type="caution">
    <text evidence="1">The sequence shown here is derived from an EMBL/GenBank/DDBJ whole genome shotgun (WGS) entry which is preliminary data.</text>
</comment>
<accession>A0AAU9J1B3</accession>
<dbReference type="SUPFAM" id="SSF57184">
    <property type="entry name" value="Growth factor receptor domain"/>
    <property type="match status" value="1"/>
</dbReference>
<organism evidence="1 2">
    <name type="scientific">Blepharisma stoltei</name>
    <dbReference type="NCBI Taxonomy" id="1481888"/>
    <lineage>
        <taxon>Eukaryota</taxon>
        <taxon>Sar</taxon>
        <taxon>Alveolata</taxon>
        <taxon>Ciliophora</taxon>
        <taxon>Postciliodesmatophora</taxon>
        <taxon>Heterotrichea</taxon>
        <taxon>Heterotrichida</taxon>
        <taxon>Blepharismidae</taxon>
        <taxon>Blepharisma</taxon>
    </lineage>
</organism>
<keyword evidence="2" id="KW-1185">Reference proteome</keyword>
<evidence type="ECO:0000313" key="2">
    <source>
        <dbReference type="Proteomes" id="UP001162131"/>
    </source>
</evidence>
<reference evidence="1" key="1">
    <citation type="submission" date="2021-09" db="EMBL/GenBank/DDBJ databases">
        <authorList>
            <consortium name="AG Swart"/>
            <person name="Singh M."/>
            <person name="Singh A."/>
            <person name="Seah K."/>
            <person name="Emmerich C."/>
        </authorList>
    </citation>
    <scope>NUCLEOTIDE SEQUENCE</scope>
    <source>
        <strain evidence="1">ATCC30299</strain>
    </source>
</reference>
<proteinExistence type="predicted"/>
<gene>
    <name evidence="1" type="ORF">BSTOLATCC_MIC22470</name>
</gene>
<dbReference type="EMBL" id="CAJZBQ010000021">
    <property type="protein sequence ID" value="CAG9319120.1"/>
    <property type="molecule type" value="Genomic_DNA"/>
</dbReference>
<sequence length="228" mass="25173">MYWYNGLIHIVMFGQNSLIKTHNGGYSKPTGTVALGFGYGVRAYLYEISWFSRFTLSSNSNQITLFDSSGNLKYLDGTCTVTCPDSWCHPTQKCLGLATSCSSCDSTGCKACWTNKDPTTFCNTDCPPICARCLSSTVCSRCNSGYFLYDKSGATSCVGNFYLACIDSCDSCTTTPDCFYCANSIAQDGLTCRVDSIGYQLSFSIQILNLILLIRLFRLWLKAPLKWL</sequence>
<evidence type="ECO:0000313" key="1">
    <source>
        <dbReference type="EMBL" id="CAG9319120.1"/>
    </source>
</evidence>